<keyword evidence="2" id="KW-1185">Reference proteome</keyword>
<dbReference type="InterPro" id="IPR010836">
    <property type="entry name" value="SapC"/>
</dbReference>
<dbReference type="RefSeq" id="WP_310226191.1">
    <property type="nucleotide sequence ID" value="NZ_JAVDWV010000014.1"/>
</dbReference>
<comment type="caution">
    <text evidence="1">The sequence shown here is derived from an EMBL/GenBank/DDBJ whole genome shotgun (WGS) entry which is preliminary data.</text>
</comment>
<protein>
    <recommendedName>
        <fullName evidence="3">SapC protein</fullName>
    </recommendedName>
</protein>
<accession>A0ABU1X3L7</accession>
<evidence type="ECO:0000313" key="1">
    <source>
        <dbReference type="EMBL" id="MDR7156177.1"/>
    </source>
</evidence>
<organism evidence="1 2">
    <name type="scientific">Sphingobium xenophagum</name>
    <dbReference type="NCBI Taxonomy" id="121428"/>
    <lineage>
        <taxon>Bacteria</taxon>
        <taxon>Pseudomonadati</taxon>
        <taxon>Pseudomonadota</taxon>
        <taxon>Alphaproteobacteria</taxon>
        <taxon>Sphingomonadales</taxon>
        <taxon>Sphingomonadaceae</taxon>
        <taxon>Sphingobium</taxon>
    </lineage>
</organism>
<dbReference type="EMBL" id="JAVDWV010000014">
    <property type="protein sequence ID" value="MDR7156177.1"/>
    <property type="molecule type" value="Genomic_DNA"/>
</dbReference>
<name>A0ABU1X3L7_SPHXE</name>
<reference evidence="1 2" key="1">
    <citation type="submission" date="2023-07" db="EMBL/GenBank/DDBJ databases">
        <title>Sorghum-associated microbial communities from plants grown in Nebraska, USA.</title>
        <authorList>
            <person name="Schachtman D."/>
        </authorList>
    </citation>
    <scope>NUCLEOTIDE SEQUENCE [LARGE SCALE GENOMIC DNA]</scope>
    <source>
        <strain evidence="1 2">4256</strain>
    </source>
</reference>
<dbReference type="Proteomes" id="UP001267638">
    <property type="component" value="Unassembled WGS sequence"/>
</dbReference>
<evidence type="ECO:0000313" key="2">
    <source>
        <dbReference type="Proteomes" id="UP001267638"/>
    </source>
</evidence>
<proteinExistence type="predicted"/>
<evidence type="ECO:0008006" key="3">
    <source>
        <dbReference type="Google" id="ProtNLM"/>
    </source>
</evidence>
<sequence>MTQHQILDSLTHRDLRVRTDSGAALGDAVMACLLMPAEFRQAQAHFPILFRRDLESGTWSAVALFGFANGENLFLEDDHWDASYKPLAQAVQPFLIGRSPDGSRPPQVHVDMASPRLVHAGEEGVRLFDETGQPTAWLDTIAQRLGDLDAAFVASTDFFAALERHALLEPFTLDVPLVDGTHNSLVGFHIIDEERLRALDAAALDDLHRAGHLMALFMAVASIAQFTELVARKNRRVAGD</sequence>
<gene>
    <name evidence="1" type="ORF">J2W40_003018</name>
</gene>
<dbReference type="Pfam" id="PF07277">
    <property type="entry name" value="SapC"/>
    <property type="match status" value="1"/>
</dbReference>